<dbReference type="SUPFAM" id="SSF52833">
    <property type="entry name" value="Thioredoxin-like"/>
    <property type="match status" value="1"/>
</dbReference>
<protein>
    <recommendedName>
        <fullName evidence="3">CopG family transcriptional regulator</fullName>
    </recommendedName>
</protein>
<organism evidence="1 2">
    <name type="scientific">Hyphomonas oceanitis SCH89</name>
    <dbReference type="NCBI Taxonomy" id="1280953"/>
    <lineage>
        <taxon>Bacteria</taxon>
        <taxon>Pseudomonadati</taxon>
        <taxon>Pseudomonadota</taxon>
        <taxon>Alphaproteobacteria</taxon>
        <taxon>Hyphomonadales</taxon>
        <taxon>Hyphomonadaceae</taxon>
        <taxon>Hyphomonas</taxon>
    </lineage>
</organism>
<keyword evidence="2" id="KW-1185">Reference proteome</keyword>
<dbReference type="Pfam" id="PF04214">
    <property type="entry name" value="DUF411"/>
    <property type="match status" value="1"/>
</dbReference>
<name>A0A059G1K5_9PROT</name>
<proteinExistence type="predicted"/>
<dbReference type="InterPro" id="IPR007332">
    <property type="entry name" value="DUF411"/>
</dbReference>
<evidence type="ECO:0000313" key="1">
    <source>
        <dbReference type="EMBL" id="KDA00002.1"/>
    </source>
</evidence>
<dbReference type="AlphaFoldDB" id="A0A059G1K5"/>
<dbReference type="EMBL" id="ARYL01000063">
    <property type="protein sequence ID" value="KDA00002.1"/>
    <property type="molecule type" value="Genomic_DNA"/>
</dbReference>
<gene>
    <name evidence="1" type="ORF">HOC_19601</name>
</gene>
<evidence type="ECO:0008006" key="3">
    <source>
        <dbReference type="Google" id="ProtNLM"/>
    </source>
</evidence>
<dbReference type="STRING" id="1280953.HOC_19601"/>
<dbReference type="PATRIC" id="fig|1280953.3.peg.3912"/>
<sequence>MSKWILGSLGAAVFALVAGFVFMVGTAGPANAQAITVYKTPWCGCCTAWVKHLQRDGLDVRVIEREDLTPVRASLGVPDQLASCHTAEIDGYAIEGHVPAADIRRLLKERPAAAGLSVPGMPMGSPGMETPNSPDAYDVILFDGEAQSVFASYVGRFPAEQAADQ</sequence>
<evidence type="ECO:0000313" key="2">
    <source>
        <dbReference type="Proteomes" id="UP000024942"/>
    </source>
</evidence>
<dbReference type="RefSeq" id="WP_035541791.1">
    <property type="nucleotide sequence ID" value="NZ_ARYL01000063.1"/>
</dbReference>
<dbReference type="eggNOG" id="COG3019">
    <property type="taxonomic scope" value="Bacteria"/>
</dbReference>
<dbReference type="Proteomes" id="UP000024942">
    <property type="component" value="Unassembled WGS sequence"/>
</dbReference>
<dbReference type="OrthoDB" id="14727at2"/>
<reference evidence="1 2" key="1">
    <citation type="journal article" date="2014" name="Antonie Van Leeuwenhoek">
        <title>Hyphomonas beringensis sp. nov. and Hyphomonas chukchiensis sp. nov., isolated from surface seawater of the Bering Sea and Chukchi Sea.</title>
        <authorList>
            <person name="Li C."/>
            <person name="Lai Q."/>
            <person name="Li G."/>
            <person name="Dong C."/>
            <person name="Wang J."/>
            <person name="Liao Y."/>
            <person name="Shao Z."/>
        </authorList>
    </citation>
    <scope>NUCLEOTIDE SEQUENCE [LARGE SCALE GENOMIC DNA]</scope>
    <source>
        <strain evidence="1 2">SCH89</strain>
    </source>
</reference>
<dbReference type="InterPro" id="IPR036249">
    <property type="entry name" value="Thioredoxin-like_sf"/>
</dbReference>
<accession>A0A059G1K5</accession>
<comment type="caution">
    <text evidence="1">The sequence shown here is derived from an EMBL/GenBank/DDBJ whole genome shotgun (WGS) entry which is preliminary data.</text>
</comment>